<dbReference type="InterPro" id="IPR006047">
    <property type="entry name" value="GH13_cat_dom"/>
</dbReference>
<feature type="domain" description="Glycosyl hydrolase family 13 catalytic" evidence="19">
    <location>
        <begin position="91"/>
        <end position="461"/>
    </location>
</feature>
<dbReference type="CDD" id="cd11325">
    <property type="entry name" value="AmyAc_GTHase"/>
    <property type="match status" value="1"/>
</dbReference>
<dbReference type="GO" id="GO:0005737">
    <property type="term" value="C:cytoplasm"/>
    <property type="evidence" value="ECO:0007669"/>
    <property type="project" value="UniProtKB-SubCell"/>
</dbReference>
<evidence type="ECO:0000256" key="14">
    <source>
        <dbReference type="PIRNR" id="PIRNR006337"/>
    </source>
</evidence>
<dbReference type="InterPro" id="IPR014756">
    <property type="entry name" value="Ig_E-set"/>
</dbReference>
<comment type="subcellular location">
    <subcellularLocation>
        <location evidence="1 15">Cytoplasm</location>
    </subcellularLocation>
</comment>
<comment type="pathway">
    <text evidence="2 14">Glycan biosynthesis; trehalose biosynthesis.</text>
</comment>
<evidence type="ECO:0000256" key="10">
    <source>
        <dbReference type="ARBA" id="ARBA00032057"/>
    </source>
</evidence>
<evidence type="ECO:0000256" key="7">
    <source>
        <dbReference type="ARBA" id="ARBA00022801"/>
    </source>
</evidence>
<dbReference type="InterPro" id="IPR013783">
    <property type="entry name" value="Ig-like_fold"/>
</dbReference>
<comment type="caution">
    <text evidence="20">The sequence shown here is derived from an EMBL/GenBank/DDBJ whole genome shotgun (WGS) entry which is preliminary data.</text>
</comment>
<feature type="active site" description="Proton donor" evidence="15">
    <location>
        <position position="300"/>
    </location>
</feature>
<dbReference type="PANTHER" id="PTHR43651">
    <property type="entry name" value="1,4-ALPHA-GLUCAN-BRANCHING ENZYME"/>
    <property type="match status" value="1"/>
</dbReference>
<dbReference type="InterPro" id="IPR012768">
    <property type="entry name" value="Trehalose_TreZ"/>
</dbReference>
<feature type="binding site" evidence="16">
    <location>
        <begin position="261"/>
        <end position="266"/>
    </location>
    <ligand>
        <name>substrate</name>
    </ligand>
</feature>
<comment type="similarity">
    <text evidence="3 14">Belongs to the glycosyl hydrolase 13 family.</text>
</comment>
<evidence type="ECO:0000256" key="12">
    <source>
        <dbReference type="ARBA" id="ARBA00034013"/>
    </source>
</evidence>
<dbReference type="AlphaFoldDB" id="A0A4Y7RBM7"/>
<gene>
    <name evidence="20" type="primary">treZ</name>
    <name evidence="20" type="ORF">Psch_03162</name>
</gene>
<keyword evidence="21" id="KW-1185">Reference proteome</keyword>
<dbReference type="SUPFAM" id="SSF51445">
    <property type="entry name" value="(Trans)glycosidases"/>
    <property type="match status" value="1"/>
</dbReference>
<feature type="binding site" evidence="16">
    <location>
        <begin position="393"/>
        <end position="398"/>
    </location>
    <ligand>
        <name>substrate</name>
    </ligand>
</feature>
<keyword evidence="8" id="KW-0119">Carbohydrate metabolism</keyword>
<dbReference type="InterPro" id="IPR017853">
    <property type="entry name" value="GH"/>
</dbReference>
<evidence type="ECO:0000313" key="21">
    <source>
        <dbReference type="Proteomes" id="UP000298324"/>
    </source>
</evidence>
<dbReference type="GO" id="GO:0005992">
    <property type="term" value="P:trehalose biosynthetic process"/>
    <property type="evidence" value="ECO:0007669"/>
    <property type="project" value="UniProtKB-UniRule"/>
</dbReference>
<evidence type="ECO:0000313" key="20">
    <source>
        <dbReference type="EMBL" id="TEB06120.1"/>
    </source>
</evidence>
<dbReference type="Proteomes" id="UP000298324">
    <property type="component" value="Unassembled WGS sequence"/>
</dbReference>
<keyword evidence="6" id="KW-0963">Cytoplasm</keyword>
<evidence type="ECO:0000259" key="19">
    <source>
        <dbReference type="SMART" id="SM00642"/>
    </source>
</evidence>
<name>A0A4Y7RBM7_9FIRM</name>
<evidence type="ECO:0000256" key="15">
    <source>
        <dbReference type="PIRSR" id="PIRSR006337-1"/>
    </source>
</evidence>
<evidence type="ECO:0000256" key="17">
    <source>
        <dbReference type="PIRSR" id="PIRSR006337-3"/>
    </source>
</evidence>
<protein>
    <recommendedName>
        <fullName evidence="5 13">Malto-oligosyltrehalose trehalohydrolase</fullName>
        <shortName evidence="14">MTHase</shortName>
        <ecNumber evidence="4 13">3.2.1.141</ecNumber>
    </recommendedName>
    <alternativeName>
        <fullName evidence="11 14">4-alpha-D-((1-&gt;4)-alpha-D-glucano)trehalose trehalohydrolase</fullName>
    </alternativeName>
    <alternativeName>
        <fullName evidence="10 14">Maltooligosyl trehalose trehalohydrolase</fullName>
    </alternativeName>
</protein>
<dbReference type="Gene3D" id="3.20.20.80">
    <property type="entry name" value="Glycosidases"/>
    <property type="match status" value="1"/>
</dbReference>
<feature type="active site" description="Nucleophile" evidence="15">
    <location>
        <position position="263"/>
    </location>
</feature>
<dbReference type="InterPro" id="IPR044901">
    <property type="entry name" value="Trehalose_TreZ_E-set_sf"/>
</dbReference>
<comment type="catalytic activity">
    <reaction evidence="12 14">
        <text>hydrolysis of (1-&gt;4)-alpha-D-glucosidic linkage in 4-alpha-D-[(1-&gt;4)-alpha-D-glucanosyl]n trehalose to yield trehalose and (1-&gt;4)-alpha-D-glucan.</text>
        <dbReference type="EC" id="3.2.1.141"/>
    </reaction>
</comment>
<dbReference type="RefSeq" id="WP_190258727.1">
    <property type="nucleotide sequence ID" value="NZ_QFGA01000002.1"/>
</dbReference>
<evidence type="ECO:0000256" key="8">
    <source>
        <dbReference type="ARBA" id="ARBA00023277"/>
    </source>
</evidence>
<dbReference type="SUPFAM" id="SSF81296">
    <property type="entry name" value="E set domains"/>
    <property type="match status" value="1"/>
</dbReference>
<dbReference type="PANTHER" id="PTHR43651:SF11">
    <property type="entry name" value="MALTO-OLIGOSYLTREHALOSE TREHALOHYDROLASE"/>
    <property type="match status" value="1"/>
</dbReference>
<evidence type="ECO:0000256" key="9">
    <source>
        <dbReference type="ARBA" id="ARBA00023295"/>
    </source>
</evidence>
<evidence type="ECO:0000256" key="13">
    <source>
        <dbReference type="NCBIfam" id="TIGR02402"/>
    </source>
</evidence>
<keyword evidence="7 14" id="KW-0378">Hydrolase</keyword>
<evidence type="ECO:0000256" key="2">
    <source>
        <dbReference type="ARBA" id="ARBA00005199"/>
    </source>
</evidence>
<dbReference type="SMART" id="SM00642">
    <property type="entry name" value="Aamy"/>
    <property type="match status" value="1"/>
</dbReference>
<evidence type="ECO:0000256" key="3">
    <source>
        <dbReference type="ARBA" id="ARBA00008061"/>
    </source>
</evidence>
<evidence type="ECO:0000256" key="5">
    <source>
        <dbReference type="ARBA" id="ARBA00015938"/>
    </source>
</evidence>
<accession>A0A4Y7RBM7</accession>
<evidence type="ECO:0000256" key="18">
    <source>
        <dbReference type="SAM" id="MobiDB-lite"/>
    </source>
</evidence>
<dbReference type="InterPro" id="IPR004193">
    <property type="entry name" value="Glyco_hydro_13_N"/>
</dbReference>
<dbReference type="UniPathway" id="UPA00299"/>
<dbReference type="EMBL" id="QFGA01000002">
    <property type="protein sequence ID" value="TEB06120.1"/>
    <property type="molecule type" value="Genomic_DNA"/>
</dbReference>
<dbReference type="NCBIfam" id="TIGR02402">
    <property type="entry name" value="trehalose_TreZ"/>
    <property type="match status" value="1"/>
</dbReference>
<organism evidence="20 21">
    <name type="scientific">Pelotomaculum schinkii</name>
    <dbReference type="NCBI Taxonomy" id="78350"/>
    <lineage>
        <taxon>Bacteria</taxon>
        <taxon>Bacillati</taxon>
        <taxon>Bacillota</taxon>
        <taxon>Clostridia</taxon>
        <taxon>Eubacteriales</taxon>
        <taxon>Desulfotomaculaceae</taxon>
        <taxon>Pelotomaculum</taxon>
    </lineage>
</organism>
<dbReference type="CDD" id="cd02853">
    <property type="entry name" value="E_set_MTHase_like_N"/>
    <property type="match status" value="1"/>
</dbReference>
<sequence length="616" mass="69643">MTAQVSLGAIYKGDGRCRFLVWAPLAEHVAVHIVSPQERLAPLTRGQHGYHHGEVAGVEPGSLYFYLLDGKKERPDPASRHQPQGVHGPSQVVDPHDFAWSDQRWVGLARQDLVFYELHVGTFTPEGAFESAIPHLEGLRQLGVTAVEIMPVAQFPGSRNWGYDGVYPFSAQNSYGGPEGLKRLVDSCHRHGLAVFLDVVYNHLGPEGNYLRDFGPYFTDRYLTPWGQALNFDGPGSDEVRRFFMENALYWLTEFHMDGLRLDAVHAITDKSALPFLEELAATLHRTGDKLGRRVYVVAESDLNDPRLIRPRAVGGYGLDGQWSDDFHHALHALLTGEHSGYYRDFGQLQHLVRALRLGYVYTGQYSAYRQRRHGQQAHFCETSQFVVFTQNHDQVGNRARGERLSQLVSFNGLKLAAGVLILSPFTPLLFMGEEYGETAPFQYFTSHSDPDLVEAVRKGRREEFASFGWENGVPDPQDKETFLRSRLDHSLCRQGRHHALRRFYQELFRLRRELPVLSGLNGNNMEADAVGYEPVLLLRRWSSDDEICAVFSFHNKETAVSLPLPAGNWRKLLDSAEEQWLGEGSKVPAALTSPEEMWITLSPMACLLFERIKEA</sequence>
<keyword evidence="9 14" id="KW-0326">Glycosidase</keyword>
<dbReference type="Gene3D" id="2.60.40.10">
    <property type="entry name" value="Immunoglobulins"/>
    <property type="match status" value="1"/>
</dbReference>
<proteinExistence type="inferred from homology"/>
<dbReference type="Pfam" id="PF02922">
    <property type="entry name" value="CBM_48"/>
    <property type="match status" value="1"/>
</dbReference>
<dbReference type="Pfam" id="PF00128">
    <property type="entry name" value="Alpha-amylase"/>
    <property type="match status" value="1"/>
</dbReference>
<evidence type="ECO:0000256" key="4">
    <source>
        <dbReference type="ARBA" id="ARBA00012268"/>
    </source>
</evidence>
<dbReference type="EC" id="3.2.1.141" evidence="4 13"/>
<dbReference type="GO" id="GO:0033942">
    <property type="term" value="F:4-alpha-D-(1-&gt;4)-alpha-D-glucanotrehalose trehalohydrolase activity"/>
    <property type="evidence" value="ECO:0007669"/>
    <property type="project" value="UniProtKB-EC"/>
</dbReference>
<feature type="region of interest" description="Disordered" evidence="18">
    <location>
        <begin position="74"/>
        <end position="93"/>
    </location>
</feature>
<feature type="site" description="Transition state stabilizer" evidence="17">
    <location>
        <position position="394"/>
    </location>
</feature>
<evidence type="ECO:0000256" key="11">
    <source>
        <dbReference type="ARBA" id="ARBA00033284"/>
    </source>
</evidence>
<evidence type="ECO:0000256" key="1">
    <source>
        <dbReference type="ARBA" id="ARBA00004496"/>
    </source>
</evidence>
<evidence type="ECO:0000256" key="16">
    <source>
        <dbReference type="PIRSR" id="PIRSR006337-2"/>
    </source>
</evidence>
<feature type="binding site" evidence="16">
    <location>
        <begin position="325"/>
        <end position="329"/>
    </location>
    <ligand>
        <name>substrate</name>
    </ligand>
</feature>
<reference evidence="20 21" key="1">
    <citation type="journal article" date="2018" name="Environ. Microbiol.">
        <title>Novel energy conservation strategies and behaviour of Pelotomaculum schinkii driving syntrophic propionate catabolism.</title>
        <authorList>
            <person name="Hidalgo-Ahumada C.A.P."/>
            <person name="Nobu M.K."/>
            <person name="Narihiro T."/>
            <person name="Tamaki H."/>
            <person name="Liu W.T."/>
            <person name="Kamagata Y."/>
            <person name="Stams A.J.M."/>
            <person name="Imachi H."/>
            <person name="Sousa D.Z."/>
        </authorList>
    </citation>
    <scope>NUCLEOTIDE SEQUENCE [LARGE SCALE GENOMIC DNA]</scope>
    <source>
        <strain evidence="20 21">HH</strain>
    </source>
</reference>
<dbReference type="Gene3D" id="1.10.10.760">
    <property type="entry name" value="E-set domains of sugar-utilizing enzymes"/>
    <property type="match status" value="1"/>
</dbReference>
<evidence type="ECO:0000256" key="6">
    <source>
        <dbReference type="ARBA" id="ARBA00022490"/>
    </source>
</evidence>
<dbReference type="PIRSF" id="PIRSF006337">
    <property type="entry name" value="Trehalose_TreZ"/>
    <property type="match status" value="1"/>
</dbReference>